<proteinExistence type="predicted"/>
<dbReference type="RefSeq" id="XP_010757118.1">
    <property type="nucleotide sequence ID" value="XM_010758816.1"/>
</dbReference>
<name>C1G4N6_PARBD</name>
<dbReference type="HOGENOM" id="CLU_2740733_0_0_1"/>
<dbReference type="InParanoid" id="C1G4N6"/>
<sequence length="71" mass="7815">MATIPRLYIINIHQSKVDRLKQSSPLQISPMSSKGTSWDLGTSLSVDRGMWIRGTIGNSLPASILNCLFVI</sequence>
<dbReference type="Proteomes" id="UP000001628">
    <property type="component" value="Unassembled WGS sequence"/>
</dbReference>
<dbReference type="KEGG" id="pbn:PADG_01902"/>
<reference evidence="1 2" key="1">
    <citation type="journal article" date="2011" name="PLoS Genet.">
        <title>Comparative genomic analysis of human fungal pathogens causing paracoccidioidomycosis.</title>
        <authorList>
            <person name="Desjardins C.A."/>
            <person name="Champion M.D."/>
            <person name="Holder J.W."/>
            <person name="Muszewska A."/>
            <person name="Goldberg J."/>
            <person name="Bailao A.M."/>
            <person name="Brigido M.M."/>
            <person name="Ferreira M.E."/>
            <person name="Garcia A.M."/>
            <person name="Grynberg M."/>
            <person name="Gujja S."/>
            <person name="Heiman D.I."/>
            <person name="Henn M.R."/>
            <person name="Kodira C.D."/>
            <person name="Leon-Narvaez H."/>
            <person name="Longo L.V."/>
            <person name="Ma L.J."/>
            <person name="Malavazi I."/>
            <person name="Matsuo A.L."/>
            <person name="Morais F.V."/>
            <person name="Pereira M."/>
            <person name="Rodriguez-Brito S."/>
            <person name="Sakthikumar S."/>
            <person name="Salem-Izacc S.M."/>
            <person name="Sykes S.M."/>
            <person name="Teixeira M.M."/>
            <person name="Vallejo M.C."/>
            <person name="Walter M.E."/>
            <person name="Yandava C."/>
            <person name="Young S."/>
            <person name="Zeng Q."/>
            <person name="Zucker J."/>
            <person name="Felipe M.S."/>
            <person name="Goldman G.H."/>
            <person name="Haas B.J."/>
            <person name="McEwen J.G."/>
            <person name="Nino-Vega G."/>
            <person name="Puccia R."/>
            <person name="San-Blas G."/>
            <person name="Soares C.M."/>
            <person name="Birren B.W."/>
            <person name="Cuomo C.A."/>
        </authorList>
    </citation>
    <scope>NUCLEOTIDE SEQUENCE [LARGE SCALE GENOMIC DNA]</scope>
    <source>
        <strain evidence="1 2">Pb18</strain>
    </source>
</reference>
<organism evidence="1 2">
    <name type="scientific">Paracoccidioides brasiliensis (strain Pb18)</name>
    <dbReference type="NCBI Taxonomy" id="502780"/>
    <lineage>
        <taxon>Eukaryota</taxon>
        <taxon>Fungi</taxon>
        <taxon>Dikarya</taxon>
        <taxon>Ascomycota</taxon>
        <taxon>Pezizomycotina</taxon>
        <taxon>Eurotiomycetes</taxon>
        <taxon>Eurotiomycetidae</taxon>
        <taxon>Onygenales</taxon>
        <taxon>Ajellomycetaceae</taxon>
        <taxon>Paracoccidioides</taxon>
    </lineage>
</organism>
<dbReference type="AlphaFoldDB" id="C1G4N6"/>
<evidence type="ECO:0000313" key="1">
    <source>
        <dbReference type="EMBL" id="EEH45752.2"/>
    </source>
</evidence>
<evidence type="ECO:0000313" key="2">
    <source>
        <dbReference type="Proteomes" id="UP000001628"/>
    </source>
</evidence>
<gene>
    <name evidence="1" type="ORF">PADG_01902</name>
</gene>
<dbReference type="VEuPathDB" id="FungiDB:PADG_01902"/>
<keyword evidence="2" id="KW-1185">Reference proteome</keyword>
<dbReference type="eggNOG" id="ENOG502RQG5">
    <property type="taxonomic scope" value="Eukaryota"/>
</dbReference>
<dbReference type="EMBL" id="KN275958">
    <property type="protein sequence ID" value="EEH45752.2"/>
    <property type="molecule type" value="Genomic_DNA"/>
</dbReference>
<accession>C1G4N6</accession>
<dbReference type="GeneID" id="22581481"/>
<protein>
    <submittedName>
        <fullName evidence="1">Uncharacterized protein</fullName>
    </submittedName>
</protein>